<evidence type="ECO:0000256" key="4">
    <source>
        <dbReference type="ARBA" id="ARBA00023080"/>
    </source>
</evidence>
<reference evidence="5" key="1">
    <citation type="submission" date="2018-10" db="EMBL/GenBank/DDBJ databases">
        <title>Hidden diversity of soil giant viruses.</title>
        <authorList>
            <person name="Schulz F."/>
            <person name="Alteio L."/>
            <person name="Goudeau D."/>
            <person name="Ryan E.M."/>
            <person name="Malmstrom R.R."/>
            <person name="Blanchard J."/>
            <person name="Woyke T."/>
        </authorList>
    </citation>
    <scope>NUCLEOTIDE SEQUENCE</scope>
    <source>
        <strain evidence="5">HOV1</strain>
    </source>
</reference>
<organism evidence="5">
    <name type="scientific">Homavirus sp</name>
    <dbReference type="NCBI Taxonomy" id="2487769"/>
    <lineage>
        <taxon>Viruses</taxon>
        <taxon>Varidnaviria</taxon>
        <taxon>Bamfordvirae</taxon>
        <taxon>Nucleocytoviricota</taxon>
        <taxon>Megaviricetes</taxon>
        <taxon>Imitervirales</taxon>
        <taxon>Mimiviridae</taxon>
        <taxon>Klosneuvirinae</taxon>
    </lineage>
</organism>
<dbReference type="CDD" id="cd07557">
    <property type="entry name" value="trimeric_dUTPase"/>
    <property type="match status" value="1"/>
</dbReference>
<dbReference type="InterPro" id="IPR011962">
    <property type="entry name" value="dCTP_deaminase"/>
</dbReference>
<comment type="similarity">
    <text evidence="1">Belongs to the dUTPase family.</text>
</comment>
<evidence type="ECO:0000256" key="1">
    <source>
        <dbReference type="ARBA" id="ARBA00006581"/>
    </source>
</evidence>
<accession>A0A3G5A4U7</accession>
<dbReference type="PANTHER" id="PTHR42680">
    <property type="entry name" value="DCTP DEAMINASE"/>
    <property type="match status" value="1"/>
</dbReference>
<keyword evidence="3" id="KW-0378">Hydrolase</keyword>
<dbReference type="Pfam" id="PF22769">
    <property type="entry name" value="DCD"/>
    <property type="match status" value="1"/>
</dbReference>
<dbReference type="EC" id="3.6.1.23" evidence="2"/>
<protein>
    <recommendedName>
        <fullName evidence="2">dUTP diphosphatase</fullName>
        <ecNumber evidence="2">3.6.1.23</ecNumber>
    </recommendedName>
</protein>
<evidence type="ECO:0000256" key="2">
    <source>
        <dbReference type="ARBA" id="ARBA00012379"/>
    </source>
</evidence>
<evidence type="ECO:0000313" key="5">
    <source>
        <dbReference type="EMBL" id="AYV82258.1"/>
    </source>
</evidence>
<dbReference type="GO" id="GO:0008829">
    <property type="term" value="F:dCTP deaminase activity"/>
    <property type="evidence" value="ECO:0007669"/>
    <property type="project" value="InterPro"/>
</dbReference>
<dbReference type="EMBL" id="MK072352">
    <property type="protein sequence ID" value="AYV82258.1"/>
    <property type="molecule type" value="Genomic_DNA"/>
</dbReference>
<dbReference type="SUPFAM" id="SSF51283">
    <property type="entry name" value="dUTPase-like"/>
    <property type="match status" value="1"/>
</dbReference>
<dbReference type="InterPro" id="IPR033704">
    <property type="entry name" value="dUTPase_trimeric"/>
</dbReference>
<sequence length="229" mass="26751">MLSNKAILRYMDKGEIIIDPFNLKNLNTSSYDVTLGEYYFREQHHKEDYISSIYNIYSKEHVKRVWGDPLQAKPYSYYKNQGIILENISENDKIIFINPGERILGHTQEFIGGVSTVTTMMKARSSTGRNFISVCLCAGMGDIGYYNRWTMEITNNSTNYTIPLVIGRRYAQIIFMDTEGAVNCNTYNDNGKYQTENDLEELKQNWSPYDMLPKMYLDREIYCEIYNEV</sequence>
<proteinExistence type="inferred from homology"/>
<name>A0A3G5A4U7_9VIRU</name>
<keyword evidence="4" id="KW-0546">Nucleotide metabolism</keyword>
<dbReference type="Gene3D" id="2.70.40.10">
    <property type="match status" value="1"/>
</dbReference>
<dbReference type="GO" id="GO:0004170">
    <property type="term" value="F:dUTP diphosphatase activity"/>
    <property type="evidence" value="ECO:0007669"/>
    <property type="project" value="UniProtKB-EC"/>
</dbReference>
<gene>
    <name evidence="5" type="ORF">Homavirus21_5</name>
</gene>
<dbReference type="GO" id="GO:0006229">
    <property type="term" value="P:dUTP biosynthetic process"/>
    <property type="evidence" value="ECO:0007669"/>
    <property type="project" value="InterPro"/>
</dbReference>
<dbReference type="PANTHER" id="PTHR42680:SF2">
    <property type="entry name" value="DCTP DEAMINASE"/>
    <property type="match status" value="1"/>
</dbReference>
<evidence type="ECO:0000256" key="3">
    <source>
        <dbReference type="ARBA" id="ARBA00022801"/>
    </source>
</evidence>
<dbReference type="InterPro" id="IPR036157">
    <property type="entry name" value="dUTPase-like_sf"/>
</dbReference>